<organism evidence="1 2">
    <name type="scientific">Trifolium pratense</name>
    <name type="common">Red clover</name>
    <dbReference type="NCBI Taxonomy" id="57577"/>
    <lineage>
        <taxon>Eukaryota</taxon>
        <taxon>Viridiplantae</taxon>
        <taxon>Streptophyta</taxon>
        <taxon>Embryophyta</taxon>
        <taxon>Tracheophyta</taxon>
        <taxon>Spermatophyta</taxon>
        <taxon>Magnoliopsida</taxon>
        <taxon>eudicotyledons</taxon>
        <taxon>Gunneridae</taxon>
        <taxon>Pentapetalae</taxon>
        <taxon>rosids</taxon>
        <taxon>fabids</taxon>
        <taxon>Fabales</taxon>
        <taxon>Fabaceae</taxon>
        <taxon>Papilionoideae</taxon>
        <taxon>50 kb inversion clade</taxon>
        <taxon>NPAAA clade</taxon>
        <taxon>Hologalegina</taxon>
        <taxon>IRL clade</taxon>
        <taxon>Trifolieae</taxon>
        <taxon>Trifolium</taxon>
    </lineage>
</organism>
<sequence length="728" mass="82853">MRTKQTARRAPPFNQNRSPPRFRNPSPPPSSSLPLNLKPLRTLFPPYYGQPPPNPVEPSQNQNQTPSHLKPRTKKKKPSFSAPPRRSQRIMENFANQQTQSNVEKIYIDVDSTDEEESDEEETFVPPSSKSNSNPSSKSSSEETKSDSTIPTQPQTKKGKEKVCETSSKPKQRLEKKKSVNAMFQDETPMYSSEAEEKIFQEKWRTKPIAPGRFFNFEALQSHPLEIKAYTDFQGWSSFLSLRETYYPRLIQAFYFKAKCDRENCTIRANVKGVEFELNPDIIADIFKIPNNGFRAYGKNWYSLAKTTFEEVRIPIFTLESPKDCRKTSDLNFLPKVFHIMSQGNVMPRQGKYENLDDNEIMVIHHLFEMKKLNLPFIIINFMIDVASKNNKKFCVSYGMTLTKIFEHFKIPFEGETSATFCKKFSLKNLKHFKSEPISQAPVKVYTRVKRKRNEQYDDTAQSQQIPEPFVEDEIIPNPPFVPHFVETEIPQNEAFNSPSSSQMLGPRAEINLNIPLAYPQNESPIAAAPQPEPQPQIAPNLAVNQFVNQPNPDSVLNHLTSSSTSSAPLFSSPPSFNLSPMFNESFNSHFFNFSPPQNPFSQPFFTQNISILSPTLNLPNISNFNAGPSNAAPRPSPQLPRSKVERITSKTRSDVKKLFQATQLLDSHLTYITLENSIMRDWISNVFCERFNLPKPPVNPYPIPVHVMPQPSTSSSSDGSSPSRPAP</sequence>
<gene>
    <name evidence="1" type="ORF">MILVUS5_LOCUS8257</name>
</gene>
<dbReference type="EMBL" id="CASHSV030000013">
    <property type="protein sequence ID" value="CAJ2637970.1"/>
    <property type="molecule type" value="Genomic_DNA"/>
</dbReference>
<reference evidence="1" key="1">
    <citation type="submission" date="2023-10" db="EMBL/GenBank/DDBJ databases">
        <authorList>
            <person name="Rodriguez Cubillos JULIANA M."/>
            <person name="De Vega J."/>
        </authorList>
    </citation>
    <scope>NUCLEOTIDE SEQUENCE</scope>
</reference>
<name>A0ACB0J1H9_TRIPR</name>
<evidence type="ECO:0000313" key="1">
    <source>
        <dbReference type="EMBL" id="CAJ2637970.1"/>
    </source>
</evidence>
<comment type="caution">
    <text evidence="1">The sequence shown here is derived from an EMBL/GenBank/DDBJ whole genome shotgun (WGS) entry which is preliminary data.</text>
</comment>
<keyword evidence="2" id="KW-1185">Reference proteome</keyword>
<protein>
    <submittedName>
        <fullName evidence="1">Uncharacterized protein</fullName>
    </submittedName>
</protein>
<dbReference type="Proteomes" id="UP001177021">
    <property type="component" value="Unassembled WGS sequence"/>
</dbReference>
<accession>A0ACB0J1H9</accession>
<proteinExistence type="predicted"/>
<evidence type="ECO:0000313" key="2">
    <source>
        <dbReference type="Proteomes" id="UP001177021"/>
    </source>
</evidence>